<name>A0ABS0YGL3_9BACT</name>
<dbReference type="RefSeq" id="WP_199389910.1">
    <property type="nucleotide sequence ID" value="NZ_JAEMHL010000007.1"/>
</dbReference>
<organism evidence="7 8">
    <name type="scientific">Geomonas anaerohicana</name>
    <dbReference type="NCBI Taxonomy" id="2798583"/>
    <lineage>
        <taxon>Bacteria</taxon>
        <taxon>Pseudomonadati</taxon>
        <taxon>Thermodesulfobacteriota</taxon>
        <taxon>Desulfuromonadia</taxon>
        <taxon>Geobacterales</taxon>
        <taxon>Geobacteraceae</taxon>
        <taxon>Geomonas</taxon>
    </lineage>
</organism>
<evidence type="ECO:0000256" key="5">
    <source>
        <dbReference type="ARBA" id="ARBA00023136"/>
    </source>
</evidence>
<evidence type="ECO:0000313" key="8">
    <source>
        <dbReference type="Proteomes" id="UP000614714"/>
    </source>
</evidence>
<keyword evidence="2" id="KW-0488">Methylation</keyword>
<proteinExistence type="predicted"/>
<accession>A0ABS0YGL3</accession>
<reference evidence="7 8" key="1">
    <citation type="submission" date="2020-12" db="EMBL/GenBank/DDBJ databases">
        <title>Geomonas sp. Red421, isolated from paddy soil.</title>
        <authorList>
            <person name="Xu Z."/>
            <person name="Zhang Z."/>
            <person name="Masuda Y."/>
            <person name="Itoh H."/>
            <person name="Senoo K."/>
        </authorList>
    </citation>
    <scope>NUCLEOTIDE SEQUENCE [LARGE SCALE GENOMIC DNA]</scope>
    <source>
        <strain evidence="7 8">Red421</strain>
    </source>
</reference>
<dbReference type="SUPFAM" id="SSF54523">
    <property type="entry name" value="Pili subunits"/>
    <property type="match status" value="1"/>
</dbReference>
<evidence type="ECO:0000256" key="6">
    <source>
        <dbReference type="SAM" id="Phobius"/>
    </source>
</evidence>
<feature type="transmembrane region" description="Helical" evidence="6">
    <location>
        <begin position="12"/>
        <end position="31"/>
    </location>
</feature>
<dbReference type="InterPro" id="IPR045584">
    <property type="entry name" value="Pilin-like"/>
</dbReference>
<evidence type="ECO:0000256" key="1">
    <source>
        <dbReference type="ARBA" id="ARBA00004167"/>
    </source>
</evidence>
<dbReference type="InterPro" id="IPR000983">
    <property type="entry name" value="Bac_GSPG_pilin"/>
</dbReference>
<dbReference type="NCBIfam" id="TIGR02532">
    <property type="entry name" value="IV_pilin_GFxxxE"/>
    <property type="match status" value="1"/>
</dbReference>
<keyword evidence="8" id="KW-1185">Reference proteome</keyword>
<dbReference type="Proteomes" id="UP000614714">
    <property type="component" value="Unassembled WGS sequence"/>
</dbReference>
<gene>
    <name evidence="7" type="ORF">JFN91_14575</name>
</gene>
<dbReference type="Gene3D" id="3.30.700.10">
    <property type="entry name" value="Glycoprotein, Type 4 Pilin"/>
    <property type="match status" value="1"/>
</dbReference>
<dbReference type="EMBL" id="JAEMHL010000007">
    <property type="protein sequence ID" value="MBJ6751440.1"/>
    <property type="molecule type" value="Genomic_DNA"/>
</dbReference>
<dbReference type="PROSITE" id="PS00409">
    <property type="entry name" value="PROKAR_NTER_METHYL"/>
    <property type="match status" value="1"/>
</dbReference>
<evidence type="ECO:0000256" key="3">
    <source>
        <dbReference type="ARBA" id="ARBA00022692"/>
    </source>
</evidence>
<keyword evidence="5 6" id="KW-0472">Membrane</keyword>
<protein>
    <submittedName>
        <fullName evidence="7">Prepilin-type N-terminal cleavage/methylation domain-containing protein</fullName>
    </submittedName>
</protein>
<evidence type="ECO:0000256" key="2">
    <source>
        <dbReference type="ARBA" id="ARBA00022481"/>
    </source>
</evidence>
<dbReference type="PRINTS" id="PR00813">
    <property type="entry name" value="BCTERIALGSPG"/>
</dbReference>
<dbReference type="Pfam" id="PF07963">
    <property type="entry name" value="N_methyl"/>
    <property type="match status" value="1"/>
</dbReference>
<evidence type="ECO:0000313" key="7">
    <source>
        <dbReference type="EMBL" id="MBJ6751440.1"/>
    </source>
</evidence>
<dbReference type="PANTHER" id="PTHR30093:SF44">
    <property type="entry name" value="TYPE II SECRETION SYSTEM CORE PROTEIN G"/>
    <property type="match status" value="1"/>
</dbReference>
<keyword evidence="3 6" id="KW-0812">Transmembrane</keyword>
<comment type="subcellular location">
    <subcellularLocation>
        <location evidence="1">Membrane</location>
        <topology evidence="1">Single-pass membrane protein</topology>
    </subcellularLocation>
</comment>
<keyword evidence="4 6" id="KW-1133">Transmembrane helix</keyword>
<sequence length="74" mass="8138">MLNKIRSNKGFTLIELLIVVAIIGILAAIAIPQFSAYRAKAYNSAANSDLKNMKTGMEAYMADRQAYPASLDER</sequence>
<comment type="caution">
    <text evidence="7">The sequence shown here is derived from an EMBL/GenBank/DDBJ whole genome shotgun (WGS) entry which is preliminary data.</text>
</comment>
<dbReference type="InterPro" id="IPR012902">
    <property type="entry name" value="N_methyl_site"/>
</dbReference>
<evidence type="ECO:0000256" key="4">
    <source>
        <dbReference type="ARBA" id="ARBA00022989"/>
    </source>
</evidence>
<dbReference type="PANTHER" id="PTHR30093">
    <property type="entry name" value="GENERAL SECRETION PATHWAY PROTEIN G"/>
    <property type="match status" value="1"/>
</dbReference>